<name>A0ABM7PNV0_9BACT</name>
<dbReference type="Gene3D" id="3.40.190.10">
    <property type="entry name" value="Periplasmic binding protein-like II"/>
    <property type="match status" value="2"/>
</dbReference>
<evidence type="ECO:0000259" key="3">
    <source>
        <dbReference type="SMART" id="SM00062"/>
    </source>
</evidence>
<evidence type="ECO:0000313" key="5">
    <source>
        <dbReference type="Proteomes" id="UP001320148"/>
    </source>
</evidence>
<reference evidence="4 5" key="1">
    <citation type="submission" date="2021-02" db="EMBL/GenBank/DDBJ databases">
        <title>Complete genome of Desulfoluna sp. strain ASN36.</title>
        <authorList>
            <person name="Takahashi A."/>
            <person name="Kojima H."/>
            <person name="Fukui M."/>
        </authorList>
    </citation>
    <scope>NUCLEOTIDE SEQUENCE [LARGE SCALE GENOMIC DNA]</scope>
    <source>
        <strain evidence="4 5">ASN36</strain>
    </source>
</reference>
<keyword evidence="1 2" id="KW-0732">Signal</keyword>
<evidence type="ECO:0000256" key="1">
    <source>
        <dbReference type="ARBA" id="ARBA00022729"/>
    </source>
</evidence>
<dbReference type="PANTHER" id="PTHR35936">
    <property type="entry name" value="MEMBRANE-BOUND LYTIC MUREIN TRANSGLYCOSYLASE F"/>
    <property type="match status" value="1"/>
</dbReference>
<dbReference type="SUPFAM" id="SSF53850">
    <property type="entry name" value="Periplasmic binding protein-like II"/>
    <property type="match status" value="1"/>
</dbReference>
<dbReference type="RefSeq" id="WP_236890312.1">
    <property type="nucleotide sequence ID" value="NZ_AP024488.1"/>
</dbReference>
<accession>A0ABM7PNV0</accession>
<dbReference type="Proteomes" id="UP001320148">
    <property type="component" value="Chromosome"/>
</dbReference>
<evidence type="ECO:0000256" key="2">
    <source>
        <dbReference type="SAM" id="SignalP"/>
    </source>
</evidence>
<keyword evidence="5" id="KW-1185">Reference proteome</keyword>
<feature type="domain" description="Solute-binding protein family 3/N-terminal" evidence="3">
    <location>
        <begin position="22"/>
        <end position="248"/>
    </location>
</feature>
<gene>
    <name evidence="4" type="ORF">DSLASN_45880</name>
</gene>
<evidence type="ECO:0000313" key="4">
    <source>
        <dbReference type="EMBL" id="BCS98956.1"/>
    </source>
</evidence>
<protein>
    <recommendedName>
        <fullName evidence="3">Solute-binding protein family 3/N-terminal domain-containing protein</fullName>
    </recommendedName>
</protein>
<feature type="signal peptide" evidence="2">
    <location>
        <begin position="1"/>
        <end position="20"/>
    </location>
</feature>
<feature type="chain" id="PRO_5045082446" description="Solute-binding protein family 3/N-terminal domain-containing protein" evidence="2">
    <location>
        <begin position="21"/>
        <end position="264"/>
    </location>
</feature>
<dbReference type="InterPro" id="IPR001638">
    <property type="entry name" value="Solute-binding_3/MltF_N"/>
</dbReference>
<dbReference type="EMBL" id="AP024488">
    <property type="protein sequence ID" value="BCS98956.1"/>
    <property type="molecule type" value="Genomic_DNA"/>
</dbReference>
<proteinExistence type="predicted"/>
<organism evidence="4 5">
    <name type="scientific">Desulfoluna limicola</name>
    <dbReference type="NCBI Taxonomy" id="2810562"/>
    <lineage>
        <taxon>Bacteria</taxon>
        <taxon>Pseudomonadati</taxon>
        <taxon>Thermodesulfobacteriota</taxon>
        <taxon>Desulfobacteria</taxon>
        <taxon>Desulfobacterales</taxon>
        <taxon>Desulfolunaceae</taxon>
        <taxon>Desulfoluna</taxon>
    </lineage>
</organism>
<dbReference type="Pfam" id="PF00497">
    <property type="entry name" value="SBP_bac_3"/>
    <property type="match status" value="1"/>
</dbReference>
<dbReference type="PANTHER" id="PTHR35936:SF25">
    <property type="entry name" value="ABC TRANSPORTER SUBSTRATE-BINDING PROTEIN"/>
    <property type="match status" value="1"/>
</dbReference>
<sequence>MKKIILTICLSMALPFISEGAELRFTTQDFPPFSYKVEDTVSGPAADIIRRVCSEINIQCSFELLPWRRAQYWVKTGQADALFVIGWNKERAKWLHFSPPLLETEYGFFVHKDTPLYYRTPSDISGFEVGVFGPSNTASSLAELKKHMTKSNLEPIEIHMVHDDTLAFRMLDRGDRDIHYVYSNRDVGLAIIHQEGLQNIRYAGTQKRLEYYIGFSRTHTDRQLVDAFSEAFKQLDKKGIIRKILAEHRLKAPEQGQSSNKIMP</sequence>
<dbReference type="SMART" id="SM00062">
    <property type="entry name" value="PBPb"/>
    <property type="match status" value="1"/>
</dbReference>